<dbReference type="EMBL" id="SIXF01000002">
    <property type="protein sequence ID" value="TBO44320.1"/>
    <property type="molecule type" value="Genomic_DNA"/>
</dbReference>
<sequence>MTDKFSLMLLFLSDWQPMFFVAACLMGICVVGLLFYFLKVWCQARGEPGVGSIASVSGGGVADVMGKVRLEAGVQEVLMSELVFDRSGNAEGVVSVQSVGMADDVMDEVSRCFELIGEMDGKKEDFMRMMAGLEGIYPEMADHPALAEVRKPTINAS</sequence>
<evidence type="ECO:0000313" key="2">
    <source>
        <dbReference type="EMBL" id="TBO44320.1"/>
    </source>
</evidence>
<dbReference type="AlphaFoldDB" id="A0A4Q9HI04"/>
<reference evidence="2 3" key="1">
    <citation type="submission" date="2019-02" db="EMBL/GenBank/DDBJ databases">
        <title>Pedobacter kyonggii whole genome sequence analysis.</title>
        <authorList>
            <person name="Dahal R.H."/>
        </authorList>
    </citation>
    <scope>NUCLEOTIDE SEQUENCE [LARGE SCALE GENOMIC DNA]</scope>
    <source>
        <strain evidence="2 3">K-4-11-1</strain>
    </source>
</reference>
<name>A0A4Q9HI04_9SPHI</name>
<keyword evidence="1" id="KW-0472">Membrane</keyword>
<organism evidence="2 3">
    <name type="scientific">Pedobacter kyonggii</name>
    <dbReference type="NCBI Taxonomy" id="1926871"/>
    <lineage>
        <taxon>Bacteria</taxon>
        <taxon>Pseudomonadati</taxon>
        <taxon>Bacteroidota</taxon>
        <taxon>Sphingobacteriia</taxon>
        <taxon>Sphingobacteriales</taxon>
        <taxon>Sphingobacteriaceae</taxon>
        <taxon>Pedobacter</taxon>
    </lineage>
</organism>
<keyword evidence="1" id="KW-0812">Transmembrane</keyword>
<keyword evidence="1" id="KW-1133">Transmembrane helix</keyword>
<comment type="caution">
    <text evidence="2">The sequence shown here is derived from an EMBL/GenBank/DDBJ whole genome shotgun (WGS) entry which is preliminary data.</text>
</comment>
<dbReference type="RefSeq" id="WP_131028400.1">
    <property type="nucleotide sequence ID" value="NZ_SIXF01000002.1"/>
</dbReference>
<keyword evidence="3" id="KW-1185">Reference proteome</keyword>
<dbReference type="Proteomes" id="UP000291819">
    <property type="component" value="Unassembled WGS sequence"/>
</dbReference>
<evidence type="ECO:0000313" key="3">
    <source>
        <dbReference type="Proteomes" id="UP000291819"/>
    </source>
</evidence>
<feature type="transmembrane region" description="Helical" evidence="1">
    <location>
        <begin position="20"/>
        <end position="38"/>
    </location>
</feature>
<evidence type="ECO:0000256" key="1">
    <source>
        <dbReference type="SAM" id="Phobius"/>
    </source>
</evidence>
<protein>
    <submittedName>
        <fullName evidence="2">Uncharacterized protein</fullName>
    </submittedName>
</protein>
<proteinExistence type="predicted"/>
<accession>A0A4Q9HI04</accession>
<gene>
    <name evidence="2" type="ORF">EYS08_03130</name>
</gene>
<dbReference type="OrthoDB" id="792964at2"/>